<organism evidence="1 2">
    <name type="scientific">Streptomyces griseus</name>
    <dbReference type="NCBI Taxonomy" id="1911"/>
    <lineage>
        <taxon>Bacteria</taxon>
        <taxon>Bacillati</taxon>
        <taxon>Actinomycetota</taxon>
        <taxon>Actinomycetes</taxon>
        <taxon>Kitasatosporales</taxon>
        <taxon>Streptomycetaceae</taxon>
        <taxon>Streptomyces</taxon>
    </lineage>
</organism>
<dbReference type="EMBL" id="UHID01000008">
    <property type="protein sequence ID" value="SUP61723.1"/>
    <property type="molecule type" value="Genomic_DNA"/>
</dbReference>
<reference evidence="1 2" key="1">
    <citation type="submission" date="2018-06" db="EMBL/GenBank/DDBJ databases">
        <authorList>
            <consortium name="Pathogen Informatics"/>
            <person name="Doyle S."/>
        </authorList>
    </citation>
    <scope>NUCLEOTIDE SEQUENCE [LARGE SCALE GENOMIC DNA]</scope>
    <source>
        <strain evidence="1 2">NCTC7807</strain>
    </source>
</reference>
<dbReference type="RefSeq" id="WP_115069528.1">
    <property type="nucleotide sequence ID" value="NZ_UHID01000008.1"/>
</dbReference>
<sequence>MTAQQPYAVRFSAPAAKLLATLPEPVEDMVWDVLDAAAGNPWGFSQWNADDPEGEDIRHASVGQLSLTYWVNRPLRRLSVFTVTWLG</sequence>
<proteinExistence type="predicted"/>
<evidence type="ECO:0000313" key="2">
    <source>
        <dbReference type="Proteomes" id="UP000254150"/>
    </source>
</evidence>
<evidence type="ECO:0000313" key="1">
    <source>
        <dbReference type="EMBL" id="SUP61723.1"/>
    </source>
</evidence>
<dbReference type="Proteomes" id="UP000254150">
    <property type="component" value="Unassembled WGS sequence"/>
</dbReference>
<dbReference type="AlphaFoldDB" id="A0A380P934"/>
<name>A0A380P934_STRGR</name>
<gene>
    <name evidence="1" type="ORF">NCTC7807_04880</name>
</gene>
<accession>A0A380P934</accession>
<protein>
    <submittedName>
        <fullName evidence="1">Uncharacterized protein</fullName>
    </submittedName>
</protein>